<dbReference type="PANTHER" id="PTHR30032:SF1">
    <property type="entry name" value="N-ACETYLMURAMOYL-L-ALANINE AMIDASE LYTC"/>
    <property type="match status" value="1"/>
</dbReference>
<keyword evidence="2" id="KW-1185">Reference proteome</keyword>
<dbReference type="InterPro" id="IPR051922">
    <property type="entry name" value="Bact_Sporulation_Assoc"/>
</dbReference>
<sequence>MSPSRTQSRITIVRPNRAGRIGILSAAITASALVIGLLAPGSQLAAAAENDRSVSGVVSLPAGAPAEWLGAVQVSAQPVSGPGYKSVWVDPATGTYSLTDLAPGSYRIQFSVNQVWDGSGFSRPNLVSEYYDDATDWNSAAVVDVSGASASSIDAQLATGRTISGRVTLPEGSDPAWLSAISVNASAPTSGSGYAQVDPATGAYSITGLAPGAYQVHFSVGTFWGGSTSVKPNLVSEYYDDTTDWTTATPVDVSTGDKSGIDAALEQGRSITGTVSLPAGAPSEWLNSVSVSASAVNESMVGGLSARPDSTTGEYTLTGLAPGAYQVAFRVMTVMPGAEPPNLVDEYYDNARTISAATPVDITSADESGINATLESGRSISGTVSLPADAPEEWMQAARVSVMTPDGEYLSYGDNTKIDTTTGAYTLSRLPAGDFVVYFSASSYYDGTQWTYPDLAPEYYDDAANRDDATVVSTTSGNAAGIDAALAHGAGIDLDLDASALLGTGSGIGISITDLDGNVLTSYGDPLPEDGHYPITMGNLTPGGYRIAVTTMSWDEQTSTSTLESAQFLRFGSATSIQLTAGHTETGQVTARAADSTISGNIHAEGFATTGNVLGSALPYEKLDGNWTRIPEVHFDTTQNGDTPYSLTVPSGTYTIGYETDYSPATTPVQEQWWNGKNTLAAADPITLTTGQTRTDINGTIQPTGDLLVERTAGVDRYATSAAVSAATFDPGTPVAYLANGTKFPDALSGAAAAGHLGGPVLLTQENEIPGLVAQELKRLHPDKIIVLGSDASITDNVLTQAKTYASVVERTAGVDRYATSAAVSAATFDPGTPVAYLANGTKFPDALSGAAAAGHLGGP</sequence>
<organism evidence="1 2">
    <name type="scientific">Microbacterium ureisolvens</name>
    <dbReference type="NCBI Taxonomy" id="2781186"/>
    <lineage>
        <taxon>Bacteria</taxon>
        <taxon>Bacillati</taxon>
        <taxon>Actinomycetota</taxon>
        <taxon>Actinomycetes</taxon>
        <taxon>Micrococcales</taxon>
        <taxon>Microbacteriaceae</taxon>
        <taxon>Microbacterium</taxon>
    </lineage>
</organism>
<reference evidence="1 2" key="1">
    <citation type="journal article" date="2021" name="MBio">
        <title>Poor Competitiveness of Bradyrhizobium in Pigeon Pea Root Colonization in Indian Soils.</title>
        <authorList>
            <person name="Chalasani D."/>
            <person name="Basu A."/>
            <person name="Pullabhotla S.V.S.R.N."/>
            <person name="Jorrin B."/>
            <person name="Neal A.L."/>
            <person name="Poole P.S."/>
            <person name="Podile A.R."/>
            <person name="Tkacz A."/>
        </authorList>
    </citation>
    <scope>NUCLEOTIDE SEQUENCE [LARGE SCALE GENOMIC DNA]</scope>
    <source>
        <strain evidence="1 2">HU12</strain>
    </source>
</reference>
<proteinExistence type="predicted"/>
<comment type="caution">
    <text evidence="1">The sequence shown here is derived from an EMBL/GenBank/DDBJ whole genome shotgun (WGS) entry which is preliminary data.</text>
</comment>
<dbReference type="Proteomes" id="UP000777440">
    <property type="component" value="Unassembled WGS sequence"/>
</dbReference>
<dbReference type="EMBL" id="JAEUAX010000004">
    <property type="protein sequence ID" value="MBW9110144.1"/>
    <property type="molecule type" value="Genomic_DNA"/>
</dbReference>
<gene>
    <name evidence="1" type="ORF">JNB61_10205</name>
</gene>
<dbReference type="PANTHER" id="PTHR30032">
    <property type="entry name" value="N-ACETYLMURAMOYL-L-ALANINE AMIDASE-RELATED"/>
    <property type="match status" value="1"/>
</dbReference>
<accession>A0ABS7I0M5</accession>
<name>A0ABS7I0M5_9MICO</name>
<feature type="non-terminal residue" evidence="1">
    <location>
        <position position="860"/>
    </location>
</feature>
<dbReference type="InterPro" id="IPR007253">
    <property type="entry name" value="Cell_wall-bd_2"/>
</dbReference>
<evidence type="ECO:0000313" key="1">
    <source>
        <dbReference type="EMBL" id="MBW9110144.1"/>
    </source>
</evidence>
<dbReference type="Pfam" id="PF04122">
    <property type="entry name" value="CW_binding_2"/>
    <property type="match status" value="2"/>
</dbReference>
<protein>
    <submittedName>
        <fullName evidence="1">Cell wall-binding repeat-containing protein</fullName>
    </submittedName>
</protein>
<dbReference type="Gene3D" id="3.40.50.12090">
    <property type="match status" value="1"/>
</dbReference>
<evidence type="ECO:0000313" key="2">
    <source>
        <dbReference type="Proteomes" id="UP000777440"/>
    </source>
</evidence>